<keyword evidence="3" id="KW-1185">Reference proteome</keyword>
<name>A0ABR3IYZ5_9AGAR</name>
<evidence type="ECO:0000313" key="2">
    <source>
        <dbReference type="EMBL" id="KAL0948567.1"/>
    </source>
</evidence>
<feature type="domain" description="Dienelactone hydrolase" evidence="1">
    <location>
        <begin position="43"/>
        <end position="244"/>
    </location>
</feature>
<dbReference type="Pfam" id="PF01738">
    <property type="entry name" value="DLH"/>
    <property type="match status" value="1"/>
</dbReference>
<comment type="caution">
    <text evidence="2">The sequence shown here is derived from an EMBL/GenBank/DDBJ whole genome shotgun (WGS) entry which is preliminary data.</text>
</comment>
<dbReference type="Proteomes" id="UP001556367">
    <property type="component" value="Unassembled WGS sequence"/>
</dbReference>
<dbReference type="SUPFAM" id="SSF53474">
    <property type="entry name" value="alpha/beta-Hydrolases"/>
    <property type="match status" value="1"/>
</dbReference>
<dbReference type="InterPro" id="IPR029058">
    <property type="entry name" value="AB_hydrolase_fold"/>
</dbReference>
<protein>
    <recommendedName>
        <fullName evidence="1">Dienelactone hydrolase domain-containing protein</fullName>
    </recommendedName>
</protein>
<organism evidence="2 3">
    <name type="scientific">Hohenbuehelia grisea</name>
    <dbReference type="NCBI Taxonomy" id="104357"/>
    <lineage>
        <taxon>Eukaryota</taxon>
        <taxon>Fungi</taxon>
        <taxon>Dikarya</taxon>
        <taxon>Basidiomycota</taxon>
        <taxon>Agaricomycotina</taxon>
        <taxon>Agaricomycetes</taxon>
        <taxon>Agaricomycetidae</taxon>
        <taxon>Agaricales</taxon>
        <taxon>Pleurotineae</taxon>
        <taxon>Pleurotaceae</taxon>
        <taxon>Hohenbuehelia</taxon>
    </lineage>
</organism>
<dbReference type="PANTHER" id="PTHR17630">
    <property type="entry name" value="DIENELACTONE HYDROLASE"/>
    <property type="match status" value="1"/>
</dbReference>
<evidence type="ECO:0000259" key="1">
    <source>
        <dbReference type="Pfam" id="PF01738"/>
    </source>
</evidence>
<dbReference type="InterPro" id="IPR002925">
    <property type="entry name" value="Dienelactn_hydro"/>
</dbReference>
<sequence length="252" mass="28045">MTSILASAPQDCCFTGVQHTWTPTGTHIHIADVPTYKAEPKHATGTADAPKKVVIFLADVFGPFYINNELLQDFYADNGFTALGIDYFLGDPVHKHEGEEGFDRPAWFAKSRKNAAEVFPKWFEAVKEEFGTEGMQYFAVGYCFGAPYVFDLAAGDLLSAGAVAHPTLLNEHHFDNIKQTDHTFPLDKRRRAEDILVQNKANYHIQVFSGVAHGFAVRGDPSVENSRWAKEESAKSILGWFERFSKAGKALL</sequence>
<reference evidence="3" key="1">
    <citation type="submission" date="2024-06" db="EMBL/GenBank/DDBJ databases">
        <title>Multi-omics analyses provide insights into the biosynthesis of the anticancer antibiotic pleurotin in Hohenbuehelia grisea.</title>
        <authorList>
            <person name="Weaver J.A."/>
            <person name="Alberti F."/>
        </authorList>
    </citation>
    <scope>NUCLEOTIDE SEQUENCE [LARGE SCALE GENOMIC DNA]</scope>
    <source>
        <strain evidence="3">T-177</strain>
    </source>
</reference>
<gene>
    <name evidence="2" type="ORF">HGRIS_011126</name>
</gene>
<dbReference type="PANTHER" id="PTHR17630:SF44">
    <property type="entry name" value="PROTEIN AIM2"/>
    <property type="match status" value="1"/>
</dbReference>
<proteinExistence type="predicted"/>
<accession>A0ABR3IYZ5</accession>
<dbReference type="EMBL" id="JASNQZ010000014">
    <property type="protein sequence ID" value="KAL0948567.1"/>
    <property type="molecule type" value="Genomic_DNA"/>
</dbReference>
<evidence type="ECO:0000313" key="3">
    <source>
        <dbReference type="Proteomes" id="UP001556367"/>
    </source>
</evidence>
<dbReference type="Gene3D" id="3.40.50.1820">
    <property type="entry name" value="alpha/beta hydrolase"/>
    <property type="match status" value="1"/>
</dbReference>